<evidence type="ECO:0000256" key="1">
    <source>
        <dbReference type="ARBA" id="ARBA00001947"/>
    </source>
</evidence>
<gene>
    <name evidence="10" type="ORF">AACH06_04840</name>
</gene>
<keyword evidence="4 10" id="KW-0378">Hydrolase</keyword>
<accession>A0ABU9BJY7</accession>
<dbReference type="Proteomes" id="UP001371218">
    <property type="component" value="Unassembled WGS sequence"/>
</dbReference>
<name>A0ABU9BJY7_9BURK</name>
<reference evidence="10 11" key="1">
    <citation type="submission" date="2024-04" db="EMBL/GenBank/DDBJ databases">
        <title>Novel species of the genus Ideonella isolated from streams.</title>
        <authorList>
            <person name="Lu H."/>
        </authorList>
    </citation>
    <scope>NUCLEOTIDE SEQUENCE [LARGE SCALE GENOMIC DNA]</scope>
    <source>
        <strain evidence="10 11">DXS29W</strain>
    </source>
</reference>
<evidence type="ECO:0000256" key="2">
    <source>
        <dbReference type="ARBA" id="ARBA00022670"/>
    </source>
</evidence>
<evidence type="ECO:0000256" key="4">
    <source>
        <dbReference type="ARBA" id="ARBA00022801"/>
    </source>
</evidence>
<evidence type="ECO:0000256" key="8">
    <source>
        <dbReference type="SAM" id="Phobius"/>
    </source>
</evidence>
<evidence type="ECO:0000313" key="11">
    <source>
        <dbReference type="Proteomes" id="UP001371218"/>
    </source>
</evidence>
<dbReference type="InterPro" id="IPR050570">
    <property type="entry name" value="Cell_wall_metabolism_enzyme"/>
</dbReference>
<dbReference type="GO" id="GO:0016787">
    <property type="term" value="F:hydrolase activity"/>
    <property type="evidence" value="ECO:0007669"/>
    <property type="project" value="UniProtKB-KW"/>
</dbReference>
<dbReference type="SUPFAM" id="SSF51261">
    <property type="entry name" value="Duplicated hybrid motif"/>
    <property type="match status" value="1"/>
</dbReference>
<dbReference type="CDD" id="cd12797">
    <property type="entry name" value="M23_peptidase"/>
    <property type="match status" value="1"/>
</dbReference>
<dbReference type="Gene3D" id="2.70.70.10">
    <property type="entry name" value="Glucose Permease (Domain IIA)"/>
    <property type="match status" value="1"/>
</dbReference>
<protein>
    <submittedName>
        <fullName evidence="10">M23 family metallopeptidase</fullName>
        <ecNumber evidence="10">3.4.24.-</ecNumber>
    </submittedName>
</protein>
<keyword evidence="8" id="KW-0812">Transmembrane</keyword>
<feature type="region of interest" description="Disordered" evidence="7">
    <location>
        <begin position="120"/>
        <end position="141"/>
    </location>
</feature>
<dbReference type="RefSeq" id="WP_341424492.1">
    <property type="nucleotide sequence ID" value="NZ_JBBUTG010000002.1"/>
</dbReference>
<evidence type="ECO:0000256" key="7">
    <source>
        <dbReference type="SAM" id="MobiDB-lite"/>
    </source>
</evidence>
<keyword evidence="3" id="KW-0479">Metal-binding</keyword>
<evidence type="ECO:0000256" key="6">
    <source>
        <dbReference type="ARBA" id="ARBA00023049"/>
    </source>
</evidence>
<dbReference type="EMBL" id="JBBUTG010000002">
    <property type="protein sequence ID" value="MEK8030141.1"/>
    <property type="molecule type" value="Genomic_DNA"/>
</dbReference>
<dbReference type="Pfam" id="PF01551">
    <property type="entry name" value="Peptidase_M23"/>
    <property type="match status" value="1"/>
</dbReference>
<keyword evidence="6" id="KW-0482">Metalloprotease</keyword>
<dbReference type="EC" id="3.4.24.-" evidence="10"/>
<feature type="domain" description="M23ase beta-sheet core" evidence="9">
    <location>
        <begin position="213"/>
        <end position="307"/>
    </location>
</feature>
<dbReference type="InterPro" id="IPR016047">
    <property type="entry name" value="M23ase_b-sheet_dom"/>
</dbReference>
<comment type="cofactor">
    <cofactor evidence="1">
        <name>Zn(2+)</name>
        <dbReference type="ChEBI" id="CHEBI:29105"/>
    </cofactor>
</comment>
<proteinExistence type="predicted"/>
<keyword evidence="8" id="KW-1133">Transmembrane helix</keyword>
<evidence type="ECO:0000256" key="5">
    <source>
        <dbReference type="ARBA" id="ARBA00022833"/>
    </source>
</evidence>
<keyword evidence="8" id="KW-0472">Membrane</keyword>
<dbReference type="PANTHER" id="PTHR21666">
    <property type="entry name" value="PEPTIDASE-RELATED"/>
    <property type="match status" value="1"/>
</dbReference>
<comment type="caution">
    <text evidence="10">The sequence shown here is derived from an EMBL/GenBank/DDBJ whole genome shotgun (WGS) entry which is preliminary data.</text>
</comment>
<organism evidence="10 11">
    <name type="scientific">Ideonella lacteola</name>
    <dbReference type="NCBI Taxonomy" id="2984193"/>
    <lineage>
        <taxon>Bacteria</taxon>
        <taxon>Pseudomonadati</taxon>
        <taxon>Pseudomonadota</taxon>
        <taxon>Betaproteobacteria</taxon>
        <taxon>Burkholderiales</taxon>
        <taxon>Sphaerotilaceae</taxon>
        <taxon>Ideonella</taxon>
    </lineage>
</organism>
<evidence type="ECO:0000259" key="9">
    <source>
        <dbReference type="Pfam" id="PF01551"/>
    </source>
</evidence>
<keyword evidence="2" id="KW-0645">Protease</keyword>
<sequence length="346" mass="36676">MQILITHGGLARTRVLSFSWLQITMALCALVVSLLSLSGAVYHFIFLKAAREGWPVVSQLVKLVVRDEIAQRDKVLRDNLDAMARKVGEMQARMVNLEAMGERVTGLAGVKPEELKSLQRVGATPDRSGNRPTGGQGGPYVPLEHPSLEQLDKTLSELELLADQHGDVLTLAESRLFESRMKALLVPNSRPVDGPVGSGFGFRTDPITGRAALHTGLDFSADPGTPILAAAGGVVTSTDFHPQYGNLLEIDHGNGLTTRYAHAQRILVKAGDLVKRGQQVALVGTTGRSTGPHLHFEVLVDGSMQDPAKFLSAAPAPTAMSTTAPAAGANSAAAAIAPTVSPTLRH</sequence>
<keyword evidence="11" id="KW-1185">Reference proteome</keyword>
<feature type="transmembrane region" description="Helical" evidence="8">
    <location>
        <begin position="20"/>
        <end position="45"/>
    </location>
</feature>
<evidence type="ECO:0000256" key="3">
    <source>
        <dbReference type="ARBA" id="ARBA00022723"/>
    </source>
</evidence>
<dbReference type="InterPro" id="IPR011055">
    <property type="entry name" value="Dup_hybrid_motif"/>
</dbReference>
<evidence type="ECO:0000313" key="10">
    <source>
        <dbReference type="EMBL" id="MEK8030141.1"/>
    </source>
</evidence>
<dbReference type="PANTHER" id="PTHR21666:SF288">
    <property type="entry name" value="CELL DIVISION PROTEIN YTFB"/>
    <property type="match status" value="1"/>
</dbReference>
<keyword evidence="5" id="KW-0862">Zinc</keyword>